<dbReference type="PANTHER" id="PTHR35779">
    <property type="entry name" value="PH-RESPONSE REGULATOR PROTEIN PALH/RIM21"/>
    <property type="match status" value="1"/>
</dbReference>
<comment type="subcellular location">
    <subcellularLocation>
        <location evidence="1">Membrane</location>
        <topology evidence="1">Multi-pass membrane protein</topology>
    </subcellularLocation>
</comment>
<keyword evidence="8" id="KW-1185">Reference proteome</keyword>
<keyword evidence="3 6" id="KW-1133">Transmembrane helix</keyword>
<reference evidence="8" key="1">
    <citation type="submission" date="2023-07" db="EMBL/GenBank/DDBJ databases">
        <title>A draft genome of Kazachstania heterogenica Y-27499.</title>
        <authorList>
            <person name="Donic C."/>
            <person name="Kralova J.S."/>
            <person name="Fidel L."/>
            <person name="Ben-Dor S."/>
            <person name="Jung S."/>
        </authorList>
    </citation>
    <scope>NUCLEOTIDE SEQUENCE [LARGE SCALE GENOMIC DNA]</scope>
    <source>
        <strain evidence="8">Y27499</strain>
    </source>
</reference>
<dbReference type="GO" id="GO:0071467">
    <property type="term" value="P:cellular response to pH"/>
    <property type="evidence" value="ECO:0007669"/>
    <property type="project" value="TreeGrafter"/>
</dbReference>
<evidence type="ECO:0000256" key="2">
    <source>
        <dbReference type="ARBA" id="ARBA00022692"/>
    </source>
</evidence>
<comment type="caution">
    <text evidence="7">The sequence shown here is derived from an EMBL/GenBank/DDBJ whole genome shotgun (WGS) entry which is preliminary data.</text>
</comment>
<feature type="transmembrane region" description="Helical" evidence="6">
    <location>
        <begin position="290"/>
        <end position="314"/>
    </location>
</feature>
<feature type="transmembrane region" description="Helical" evidence="6">
    <location>
        <begin position="582"/>
        <end position="602"/>
    </location>
</feature>
<evidence type="ECO:0000256" key="6">
    <source>
        <dbReference type="SAM" id="Phobius"/>
    </source>
</evidence>
<keyword evidence="2 6" id="KW-0812">Transmembrane</keyword>
<dbReference type="AlphaFoldDB" id="A0AAN7WIZ9"/>
<dbReference type="Proteomes" id="UP001306508">
    <property type="component" value="Unassembled WGS sequence"/>
</dbReference>
<evidence type="ECO:0000256" key="3">
    <source>
        <dbReference type="ARBA" id="ARBA00022989"/>
    </source>
</evidence>
<dbReference type="PANTHER" id="PTHR35779:SF2">
    <property type="entry name" value="PROTEIN DFG16"/>
    <property type="match status" value="1"/>
</dbReference>
<evidence type="ECO:0000313" key="8">
    <source>
        <dbReference type="Proteomes" id="UP001306508"/>
    </source>
</evidence>
<feature type="region of interest" description="Disordered" evidence="5">
    <location>
        <begin position="118"/>
        <end position="146"/>
    </location>
</feature>
<feature type="transmembrane region" description="Helical" evidence="6">
    <location>
        <begin position="492"/>
        <end position="510"/>
    </location>
</feature>
<evidence type="ECO:0000256" key="1">
    <source>
        <dbReference type="ARBA" id="ARBA00004141"/>
    </source>
</evidence>
<accession>A0AAN7WIZ9</accession>
<keyword evidence="4 6" id="KW-0472">Membrane</keyword>
<feature type="transmembrane region" description="Helical" evidence="6">
    <location>
        <begin position="326"/>
        <end position="345"/>
    </location>
</feature>
<gene>
    <name evidence="7" type="ORF">RI543_003024</name>
</gene>
<dbReference type="Pfam" id="PF08733">
    <property type="entry name" value="PalH"/>
    <property type="match status" value="1"/>
</dbReference>
<proteinExistence type="predicted"/>
<evidence type="ECO:0000256" key="4">
    <source>
        <dbReference type="ARBA" id="ARBA00023136"/>
    </source>
</evidence>
<evidence type="ECO:0000313" key="7">
    <source>
        <dbReference type="EMBL" id="KAK5779139.1"/>
    </source>
</evidence>
<dbReference type="InterPro" id="IPR014844">
    <property type="entry name" value="PalH"/>
</dbReference>
<feature type="transmembrane region" description="Helical" evidence="6">
    <location>
        <begin position="452"/>
        <end position="476"/>
    </location>
</feature>
<feature type="transmembrane region" description="Helical" evidence="6">
    <location>
        <begin position="614"/>
        <end position="633"/>
    </location>
</feature>
<organism evidence="7 8">
    <name type="scientific">Arxiozyma heterogenica</name>
    <dbReference type="NCBI Taxonomy" id="278026"/>
    <lineage>
        <taxon>Eukaryota</taxon>
        <taxon>Fungi</taxon>
        <taxon>Dikarya</taxon>
        <taxon>Ascomycota</taxon>
        <taxon>Saccharomycotina</taxon>
        <taxon>Saccharomycetes</taxon>
        <taxon>Saccharomycetales</taxon>
        <taxon>Saccharomycetaceae</taxon>
        <taxon>Arxiozyma</taxon>
    </lineage>
</organism>
<name>A0AAN7WIZ9_9SACH</name>
<sequence length="815" mass="94706">MIFERIIFNDQIQSNNNSNDKPLIDSSTVKISFSTPNLFNVLPPLSASPPIKPHILQLKLLHLPQGPPPGISQPEAPPDVLSLSIFYPPTTLFQTLNPNPTFDSTSFKSPPFPLPTKFHSPSLENHCRPHKRNSTKYKPDYKSNHHKHDHNFNGPNPYVHYPNCNDYITKFKPFLSDLLVQNILKAHEDMCNATILTSGFISFSNNYADITTSSNNTDYNQQFTYQKRLMLTSPSLLIQCSNDTYSDRPYHATNNNFTKFLLEVAQNYTTEYLIDDSPSMVRKDDFNKSVLVIIFSQTAFCIAAWMMYLILLLLPASNYNNRNILVHIYVLFYAIAQSVFLAKAYNGVFKWQYEQCIQDASKYEKNIVDLTGFKVCELFLNVLSNINWAYIVIFMHNVDSLKNGIDKHRSLSESSYGINSFLEKESLEILPELKNIIRNKFKKHMHDPKNRTLLYIIITSIILASINNTFFAIILWKKTRIDFRIIYKLSELLMYTLLLWRIGLFILRNFGMTITSTRAIDSLNFDNSSMVNNSINHDTTRSTNNDTFLKKYLLLENLDNKLKYFQKWVSNIWKNYFNTVPLLIYNIVIYILSYVMIIYFTSISAYRYRWKYNLVYFTKLLITVNFWGLIGVLNRRELYLNKKTILGRRINNDDDFFVEASSSPSSFSSSDSLPEQLSSGFNYYENNEITTTTNIATINTGKNSTIQQTINKNRKKKSKGNFRNAIHKYTISKPIKSLKPNFNRIKTRRIHFAKETRRKRKLNYNNNVTIALNECPSTIETSNTYIDISNTKNKHHCINITKIEDNNNSYDSEKV</sequence>
<evidence type="ECO:0000256" key="5">
    <source>
        <dbReference type="SAM" id="MobiDB-lite"/>
    </source>
</evidence>
<dbReference type="GO" id="GO:0005886">
    <property type="term" value="C:plasma membrane"/>
    <property type="evidence" value="ECO:0007669"/>
    <property type="project" value="TreeGrafter"/>
</dbReference>
<dbReference type="EMBL" id="JAWIZZ010000047">
    <property type="protein sequence ID" value="KAK5779139.1"/>
    <property type="molecule type" value="Genomic_DNA"/>
</dbReference>
<protein>
    <submittedName>
        <fullName evidence="7">Uncharacterized protein</fullName>
    </submittedName>
</protein>